<evidence type="ECO:0000313" key="3">
    <source>
        <dbReference type="EMBL" id="HGT38129.1"/>
    </source>
</evidence>
<comment type="caution">
    <text evidence="3">The sequence shown here is derived from an EMBL/GenBank/DDBJ whole genome shotgun (WGS) entry which is preliminary data.</text>
</comment>
<sequence>MMLMRSIVAKVVLTVLCVGIAAGSVAVAQDAQKKGKKNTPGANSSVFQLPKEVSLTAEQETKLDALKKEFGPKLAEVQKKLDDLLSPEQKQARKDAAAKAKSEKLKGKAAQEAIFGALKLSPEQKEKYEAAQKELQELQAKVRAKMAEFLTDEQKAKIPALAPKKKKNA</sequence>
<reference evidence="3" key="1">
    <citation type="journal article" date="2020" name="mSystems">
        <title>Genome- and Community-Level Interaction Insights into Carbon Utilization and Element Cycling Functions of Hydrothermarchaeota in Hydrothermal Sediment.</title>
        <authorList>
            <person name="Zhou Z."/>
            <person name="Liu Y."/>
            <person name="Xu W."/>
            <person name="Pan J."/>
            <person name="Luo Z.H."/>
            <person name="Li M."/>
        </authorList>
    </citation>
    <scope>NUCLEOTIDE SEQUENCE [LARGE SCALE GENOMIC DNA]</scope>
    <source>
        <strain evidence="3">SpSt-508</strain>
    </source>
</reference>
<keyword evidence="1" id="KW-0175">Coiled coil</keyword>
<organism evidence="3">
    <name type="scientific">Schlesneria paludicola</name>
    <dbReference type="NCBI Taxonomy" id="360056"/>
    <lineage>
        <taxon>Bacteria</taxon>
        <taxon>Pseudomonadati</taxon>
        <taxon>Planctomycetota</taxon>
        <taxon>Planctomycetia</taxon>
        <taxon>Planctomycetales</taxon>
        <taxon>Planctomycetaceae</taxon>
        <taxon>Schlesneria</taxon>
    </lineage>
</organism>
<dbReference type="AlphaFoldDB" id="A0A7C4QPP8"/>
<protein>
    <recommendedName>
        <fullName evidence="4">Periplasmic heavy metal sensor</fullName>
    </recommendedName>
</protein>
<proteinExistence type="predicted"/>
<evidence type="ECO:0008006" key="4">
    <source>
        <dbReference type="Google" id="ProtNLM"/>
    </source>
</evidence>
<dbReference type="Gene3D" id="1.20.120.1490">
    <property type="match status" value="1"/>
</dbReference>
<accession>A0A7C4QPP8</accession>
<name>A0A7C4QPP8_9PLAN</name>
<feature type="signal peptide" evidence="2">
    <location>
        <begin position="1"/>
        <end position="28"/>
    </location>
</feature>
<evidence type="ECO:0000256" key="2">
    <source>
        <dbReference type="SAM" id="SignalP"/>
    </source>
</evidence>
<dbReference type="EMBL" id="DSVQ01000006">
    <property type="protein sequence ID" value="HGT38129.1"/>
    <property type="molecule type" value="Genomic_DNA"/>
</dbReference>
<feature type="chain" id="PRO_5027557974" description="Periplasmic heavy metal sensor" evidence="2">
    <location>
        <begin position="29"/>
        <end position="169"/>
    </location>
</feature>
<evidence type="ECO:0000256" key="1">
    <source>
        <dbReference type="SAM" id="Coils"/>
    </source>
</evidence>
<feature type="coiled-coil region" evidence="1">
    <location>
        <begin position="121"/>
        <end position="148"/>
    </location>
</feature>
<keyword evidence="2" id="KW-0732">Signal</keyword>
<gene>
    <name evidence="3" type="ORF">ENS64_02500</name>
</gene>